<evidence type="ECO:0000313" key="2">
    <source>
        <dbReference type="EMBL" id="NYI66546.1"/>
    </source>
</evidence>
<dbReference type="InterPro" id="IPR010982">
    <property type="entry name" value="Lambda_DNA-bd_dom_sf"/>
</dbReference>
<organism evidence="2 3">
    <name type="scientific">Spelaeicoccus albus</name>
    <dbReference type="NCBI Taxonomy" id="1280376"/>
    <lineage>
        <taxon>Bacteria</taxon>
        <taxon>Bacillati</taxon>
        <taxon>Actinomycetota</taxon>
        <taxon>Actinomycetes</taxon>
        <taxon>Micrococcales</taxon>
        <taxon>Brevibacteriaceae</taxon>
        <taxon>Spelaeicoccus</taxon>
    </lineage>
</organism>
<keyword evidence="3" id="KW-1185">Reference proteome</keyword>
<reference evidence="2 3" key="1">
    <citation type="submission" date="2020-07" db="EMBL/GenBank/DDBJ databases">
        <title>Sequencing the genomes of 1000 actinobacteria strains.</title>
        <authorList>
            <person name="Klenk H.-P."/>
        </authorList>
    </citation>
    <scope>NUCLEOTIDE SEQUENCE [LARGE SCALE GENOMIC DNA]</scope>
    <source>
        <strain evidence="2 3">DSM 26341</strain>
    </source>
</reference>
<dbReference type="EMBL" id="JACBZP010000001">
    <property type="protein sequence ID" value="NYI66546.1"/>
    <property type="molecule type" value="Genomic_DNA"/>
</dbReference>
<dbReference type="Gene3D" id="1.10.260.40">
    <property type="entry name" value="lambda repressor-like DNA-binding domains"/>
    <property type="match status" value="1"/>
</dbReference>
<evidence type="ECO:0000313" key="3">
    <source>
        <dbReference type="Proteomes" id="UP000539111"/>
    </source>
</evidence>
<dbReference type="GO" id="GO:0003677">
    <property type="term" value="F:DNA binding"/>
    <property type="evidence" value="ECO:0007669"/>
    <property type="project" value="InterPro"/>
</dbReference>
<evidence type="ECO:0000259" key="1">
    <source>
        <dbReference type="PROSITE" id="PS50943"/>
    </source>
</evidence>
<proteinExistence type="predicted"/>
<dbReference type="PROSITE" id="PS50943">
    <property type="entry name" value="HTH_CROC1"/>
    <property type="match status" value="1"/>
</dbReference>
<sequence length="81" mass="8138">MQHLSDIERGRKDPSSEVSAAVTGALGLSLGDLAIQVAQTVRVGSQAETAVVLDLSTGNPVAHSRSAPVSGQINDALCAAA</sequence>
<name>A0A7Z0ACA0_9MICO</name>
<dbReference type="AlphaFoldDB" id="A0A7Z0ACA0"/>
<comment type="caution">
    <text evidence="2">The sequence shown here is derived from an EMBL/GenBank/DDBJ whole genome shotgun (WGS) entry which is preliminary data.</text>
</comment>
<accession>A0A7Z0ACA0</accession>
<dbReference type="SUPFAM" id="SSF47413">
    <property type="entry name" value="lambda repressor-like DNA-binding domains"/>
    <property type="match status" value="1"/>
</dbReference>
<gene>
    <name evidence="2" type="ORF">BJY26_000852</name>
</gene>
<dbReference type="InterPro" id="IPR001387">
    <property type="entry name" value="Cro/C1-type_HTH"/>
</dbReference>
<feature type="domain" description="HTH cro/C1-type" evidence="1">
    <location>
        <begin position="2"/>
        <end position="33"/>
    </location>
</feature>
<dbReference type="Proteomes" id="UP000539111">
    <property type="component" value="Unassembled WGS sequence"/>
</dbReference>
<protein>
    <recommendedName>
        <fullName evidence="1">HTH cro/C1-type domain-containing protein</fullName>
    </recommendedName>
</protein>